<keyword evidence="1" id="KW-0812">Transmembrane</keyword>
<dbReference type="RefSeq" id="WP_181731246.1">
    <property type="nucleotide sequence ID" value="NZ_JACEIR010000002.1"/>
</dbReference>
<keyword evidence="1" id="KW-0472">Membrane</keyword>
<sequence length="455" mass="50741">MKKINQIWEHPVSSRTGEIAKIKEENNRNEWNRFVKIKKHSKSEGECLDIKNQRFFRRAVTVWLLSLVLVCGFPVPPAFSEEEPMAPVSTKPFVLTRTATNLPGEVSKLEGELQKSGIQKLLDEANREATRGCSSPALNQVSGVLDNWCFNSGDNQTSEWYPQGVTGTGDAQADDYWGSKQAVLVSWYHSQKGVRISFLDTDTGKYRHVLLVEPYTNSYGNPSYRAVKIHAGGIVWYGNYLYVVDTKKGFRVFDMRYVFDLGASSNGNTSNKDLIGRQNGVYYGHGYRYVMPQVGAWTVSGDQTGDTCEPSGPPRFSFVGLDRSTVPDSLITGEYCNPPNPEEDRTLYGRVARWPLDASTGQLKTAEDGKVYASEAYRLPKAHAQGALALNGNWYAMTSAGETSNGKLYKGTPGNVPSSRVAGIGPEDLYYWLKRDQIWTVTEHPGKRVLYAVRP</sequence>
<dbReference type="AlphaFoldDB" id="A0A8I1AD20"/>
<dbReference type="Proteomes" id="UP000633619">
    <property type="component" value="Unassembled WGS sequence"/>
</dbReference>
<feature type="transmembrane region" description="Helical" evidence="1">
    <location>
        <begin position="60"/>
        <end position="79"/>
    </location>
</feature>
<evidence type="ECO:0000313" key="2">
    <source>
        <dbReference type="EMBL" id="MBH8594910.1"/>
    </source>
</evidence>
<name>A0A8I1AD20_THEIN</name>
<protein>
    <recommendedName>
        <fullName evidence="4">Secreted protein</fullName>
    </recommendedName>
</protein>
<comment type="caution">
    <text evidence="2">The sequence shown here is derived from an EMBL/GenBank/DDBJ whole genome shotgun (WGS) entry which is preliminary data.</text>
</comment>
<organism evidence="2 3">
    <name type="scientific">Thermoactinomyces intermedius</name>
    <dbReference type="NCBI Taxonomy" id="2024"/>
    <lineage>
        <taxon>Bacteria</taxon>
        <taxon>Bacillati</taxon>
        <taxon>Bacillota</taxon>
        <taxon>Bacilli</taxon>
        <taxon>Bacillales</taxon>
        <taxon>Thermoactinomycetaceae</taxon>
        <taxon>Thermoactinomyces</taxon>
    </lineage>
</organism>
<evidence type="ECO:0008006" key="4">
    <source>
        <dbReference type="Google" id="ProtNLM"/>
    </source>
</evidence>
<reference evidence="2 3" key="1">
    <citation type="submission" date="2020-12" db="EMBL/GenBank/DDBJ databases">
        <title>WGS of Thermoactinomyces spp.</title>
        <authorList>
            <person name="Cheng K."/>
        </authorList>
    </citation>
    <scope>NUCLEOTIDE SEQUENCE [LARGE SCALE GENOMIC DNA]</scope>
    <source>
        <strain evidence="3">CICC 10671\DSM 43846</strain>
    </source>
</reference>
<accession>A0A8I1AD20</accession>
<keyword evidence="1" id="KW-1133">Transmembrane helix</keyword>
<proteinExistence type="predicted"/>
<gene>
    <name evidence="2" type="ORF">I8U20_06155</name>
</gene>
<dbReference type="EMBL" id="JAECVW010000003">
    <property type="protein sequence ID" value="MBH8594910.1"/>
    <property type="molecule type" value="Genomic_DNA"/>
</dbReference>
<evidence type="ECO:0000256" key="1">
    <source>
        <dbReference type="SAM" id="Phobius"/>
    </source>
</evidence>
<keyword evidence="3" id="KW-1185">Reference proteome</keyword>
<evidence type="ECO:0000313" key="3">
    <source>
        <dbReference type="Proteomes" id="UP000633619"/>
    </source>
</evidence>